<dbReference type="Proteomes" id="UP001500909">
    <property type="component" value="Unassembled WGS sequence"/>
</dbReference>
<proteinExistence type="predicted"/>
<evidence type="ECO:0000256" key="1">
    <source>
        <dbReference type="SAM" id="MobiDB-lite"/>
    </source>
</evidence>
<evidence type="ECO:0000313" key="2">
    <source>
        <dbReference type="EMBL" id="GAA0463190.1"/>
    </source>
</evidence>
<name>A0ABN0ZZ39_9ACTN</name>
<dbReference type="Pfam" id="PF13620">
    <property type="entry name" value="CarboxypepD_reg"/>
    <property type="match status" value="1"/>
</dbReference>
<feature type="compositionally biased region" description="Basic and acidic residues" evidence="1">
    <location>
        <begin position="93"/>
        <end position="102"/>
    </location>
</feature>
<dbReference type="SUPFAM" id="SSF49464">
    <property type="entry name" value="Carboxypeptidase regulatory domain-like"/>
    <property type="match status" value="1"/>
</dbReference>
<keyword evidence="3" id="KW-1185">Reference proteome</keyword>
<gene>
    <name evidence="2" type="ORF">GCM10010361_28830</name>
</gene>
<organism evidence="2 3">
    <name type="scientific">Streptomyces olivaceiscleroticus</name>
    <dbReference type="NCBI Taxonomy" id="68245"/>
    <lineage>
        <taxon>Bacteria</taxon>
        <taxon>Bacillati</taxon>
        <taxon>Actinomycetota</taxon>
        <taxon>Actinomycetes</taxon>
        <taxon>Kitasatosporales</taxon>
        <taxon>Streptomycetaceae</taxon>
        <taxon>Streptomyces</taxon>
    </lineage>
</organism>
<feature type="region of interest" description="Disordered" evidence="1">
    <location>
        <begin position="74"/>
        <end position="102"/>
    </location>
</feature>
<dbReference type="EMBL" id="BAAABY010000023">
    <property type="protein sequence ID" value="GAA0463190.1"/>
    <property type="molecule type" value="Genomic_DNA"/>
</dbReference>
<evidence type="ECO:0008006" key="4">
    <source>
        <dbReference type="Google" id="ProtNLM"/>
    </source>
</evidence>
<dbReference type="RefSeq" id="WP_346095330.1">
    <property type="nucleotide sequence ID" value="NZ_BAAABY010000023.1"/>
</dbReference>
<protein>
    <recommendedName>
        <fullName evidence="4">Carboxypeptidase regulatory-like domain-containing protein</fullName>
    </recommendedName>
</protein>
<evidence type="ECO:0000313" key="3">
    <source>
        <dbReference type="Proteomes" id="UP001500909"/>
    </source>
</evidence>
<reference evidence="2 3" key="1">
    <citation type="journal article" date="2019" name="Int. J. Syst. Evol. Microbiol.">
        <title>The Global Catalogue of Microorganisms (GCM) 10K type strain sequencing project: providing services to taxonomists for standard genome sequencing and annotation.</title>
        <authorList>
            <consortium name="The Broad Institute Genomics Platform"/>
            <consortium name="The Broad Institute Genome Sequencing Center for Infectious Disease"/>
            <person name="Wu L."/>
            <person name="Ma J."/>
        </authorList>
    </citation>
    <scope>NUCLEOTIDE SEQUENCE [LARGE SCALE GENOMIC DNA]</scope>
    <source>
        <strain evidence="2 3">JCM 4805</strain>
    </source>
</reference>
<sequence>MSETGPAPAALLNGVVRNASGAPVADARVFFTESPQPLPDIAVLTDGAGRFTLTVPAPGDYTVACHAELPEGASASGEARVHVAPGPSGSRSAEVRIELRLA</sequence>
<dbReference type="Gene3D" id="2.60.40.1120">
    <property type="entry name" value="Carboxypeptidase-like, regulatory domain"/>
    <property type="match status" value="1"/>
</dbReference>
<accession>A0ABN0ZZ39</accession>
<dbReference type="InterPro" id="IPR008969">
    <property type="entry name" value="CarboxyPept-like_regulatory"/>
</dbReference>
<comment type="caution">
    <text evidence="2">The sequence shown here is derived from an EMBL/GenBank/DDBJ whole genome shotgun (WGS) entry which is preliminary data.</text>
</comment>